<dbReference type="GO" id="GO:0016740">
    <property type="term" value="F:transferase activity"/>
    <property type="evidence" value="ECO:0007669"/>
    <property type="project" value="UniProtKB-KW"/>
</dbReference>
<feature type="compositionally biased region" description="Basic and acidic residues" evidence="3">
    <location>
        <begin position="468"/>
        <end position="478"/>
    </location>
</feature>
<evidence type="ECO:0000313" key="7">
    <source>
        <dbReference type="Proteomes" id="UP000790787"/>
    </source>
</evidence>
<name>A0A1S3YAE8_TOBAC</name>
<dbReference type="InterPro" id="IPR057734">
    <property type="entry name" value="UBE2O-like_SH3-C"/>
</dbReference>
<sequence length="488" mass="54508">MESGQDQDCGDYKCDPITAEECKILADVVAGREFVCGNEVVLGDVVASASNPKVQLGQVVSIREYVDLVRYGSGPIGNVPSIKLQRVRELQVGDYVLCGAYLGKIRRVLNDIRVRFDDDTVRTIKEANTYTLTPDSLNKEDSGLHYYYTGERVKTWKDHMFYPRIADKFGTIVAVTAGSVLVDWITSAGDPSVRQDPPSVREDPKKLKKFTCFSHLNWKIGDWCLVPSLPAVSSSLVSRKPDKRPWTLERMMDVMLKRNSHRLAEYLVKKRLLEKELRIFNVRTYVDVEWQDGKIERNLEPASLLPIENPGENDFFPEDYVKEKAADDVRRRIGVVKTVNAEEQTAIVRWLKPDTRLKDLIIEFEKEEVVSVYQLSAFGCGYGDFVVGLSPVSVPEKVGDTCYPWGNVTGLKDGNIEVTWVDGKKSMVGPYAVGVIDLDDDDESTAAEGSEVSDDESIENDNEAGDGEGGKGSKEKESVNASNTFFTS</sequence>
<keyword evidence="2" id="KW-0833">Ubl conjugation pathway</keyword>
<feature type="region of interest" description="Disordered" evidence="3">
    <location>
        <begin position="439"/>
        <end position="488"/>
    </location>
</feature>
<dbReference type="Pfam" id="PF23044">
    <property type="entry name" value="SH3-C_UBE2O"/>
    <property type="match status" value="1"/>
</dbReference>
<evidence type="ECO:0000259" key="5">
    <source>
        <dbReference type="Pfam" id="PF23044"/>
    </source>
</evidence>
<proteinExistence type="predicted"/>
<dbReference type="Pfam" id="PF23046">
    <property type="entry name" value="tSH3-B_UBE2O"/>
    <property type="match status" value="1"/>
</dbReference>
<evidence type="ECO:0000313" key="8">
    <source>
        <dbReference type="RefSeq" id="XP_016448988.1"/>
    </source>
</evidence>
<dbReference type="GeneID" id="107774046"/>
<dbReference type="Proteomes" id="UP000790787">
    <property type="component" value="Chromosome 17"/>
</dbReference>
<dbReference type="OrthoDB" id="694259at2759"/>
<dbReference type="InterPro" id="IPR057733">
    <property type="entry name" value="UBE2O-like_SH3-B"/>
</dbReference>
<dbReference type="RefSeq" id="XP_016448988.1">
    <property type="nucleotide sequence ID" value="XM_016593502.2"/>
</dbReference>
<evidence type="ECO:0000256" key="3">
    <source>
        <dbReference type="SAM" id="MobiDB-lite"/>
    </source>
</evidence>
<dbReference type="STRING" id="4097.A0A1S3YAE8"/>
<evidence type="ECO:0000259" key="4">
    <source>
        <dbReference type="Pfam" id="PF23043"/>
    </source>
</evidence>
<dbReference type="RefSeq" id="XP_016448988.1">
    <property type="nucleotide sequence ID" value="XM_016593502.1"/>
</dbReference>
<feature type="compositionally biased region" description="Acidic residues" evidence="3">
    <location>
        <begin position="439"/>
        <end position="466"/>
    </location>
</feature>
<dbReference type="InterPro" id="IPR057735">
    <property type="entry name" value="UBE2O-like_tSH3-B"/>
</dbReference>
<keyword evidence="7" id="KW-1185">Reference proteome</keyword>
<dbReference type="KEGG" id="nta:107774046"/>
<reference evidence="8" key="2">
    <citation type="submission" date="2025-08" db="UniProtKB">
        <authorList>
            <consortium name="RefSeq"/>
        </authorList>
    </citation>
    <scope>IDENTIFICATION</scope>
    <source>
        <tissue evidence="8">Leaf</tissue>
    </source>
</reference>
<dbReference type="OMA" id="WIASAMP"/>
<evidence type="ECO:0000256" key="1">
    <source>
        <dbReference type="ARBA" id="ARBA00022679"/>
    </source>
</evidence>
<feature type="domain" description="UBE2O-like SH3-B" evidence="4">
    <location>
        <begin position="312"/>
        <end position="376"/>
    </location>
</feature>
<accession>A0A1S3YAE8</accession>
<dbReference type="PANTHER" id="PTHR46116:SF15">
    <property type="entry name" value="(E3-INDEPENDENT) E2 UBIQUITIN-CONJUGATING ENZYME"/>
    <property type="match status" value="1"/>
</dbReference>
<dbReference type="Pfam" id="PF23043">
    <property type="entry name" value="SH3-B_UBE2O"/>
    <property type="match status" value="1"/>
</dbReference>
<feature type="domain" description="UBE2O-like SH3-C" evidence="5">
    <location>
        <begin position="402"/>
        <end position="443"/>
    </location>
</feature>
<reference evidence="7" key="1">
    <citation type="journal article" date="2014" name="Nat. Commun.">
        <title>The tobacco genome sequence and its comparison with those of tomato and potato.</title>
        <authorList>
            <person name="Sierro N."/>
            <person name="Battey J.N."/>
            <person name="Ouadi S."/>
            <person name="Bakaher N."/>
            <person name="Bovet L."/>
            <person name="Willig A."/>
            <person name="Goepfert S."/>
            <person name="Peitsch M.C."/>
            <person name="Ivanov N.V."/>
        </authorList>
    </citation>
    <scope>NUCLEOTIDE SEQUENCE [LARGE SCALE GENOMIC DNA]</scope>
</reference>
<evidence type="ECO:0000259" key="6">
    <source>
        <dbReference type="Pfam" id="PF23046"/>
    </source>
</evidence>
<dbReference type="PaxDb" id="4097-A0A1S3YAE8"/>
<feature type="domain" description="UBE2O-like tandem tSH3-B" evidence="6">
    <location>
        <begin position="92"/>
        <end position="215"/>
    </location>
</feature>
<gene>
    <name evidence="8" type="primary">LOC107774046</name>
</gene>
<keyword evidence="1" id="KW-0808">Transferase</keyword>
<dbReference type="PANTHER" id="PTHR46116">
    <property type="entry name" value="(E3-INDEPENDENT) E2 UBIQUITIN-CONJUGATING ENZYME"/>
    <property type="match status" value="1"/>
</dbReference>
<evidence type="ECO:0000256" key="2">
    <source>
        <dbReference type="ARBA" id="ARBA00022786"/>
    </source>
</evidence>
<organism evidence="7 8">
    <name type="scientific">Nicotiana tabacum</name>
    <name type="common">Common tobacco</name>
    <dbReference type="NCBI Taxonomy" id="4097"/>
    <lineage>
        <taxon>Eukaryota</taxon>
        <taxon>Viridiplantae</taxon>
        <taxon>Streptophyta</taxon>
        <taxon>Embryophyta</taxon>
        <taxon>Tracheophyta</taxon>
        <taxon>Spermatophyta</taxon>
        <taxon>Magnoliopsida</taxon>
        <taxon>eudicotyledons</taxon>
        <taxon>Gunneridae</taxon>
        <taxon>Pentapetalae</taxon>
        <taxon>asterids</taxon>
        <taxon>lamiids</taxon>
        <taxon>Solanales</taxon>
        <taxon>Solanaceae</taxon>
        <taxon>Nicotianoideae</taxon>
        <taxon>Nicotianeae</taxon>
        <taxon>Nicotiana</taxon>
    </lineage>
</organism>
<dbReference type="AlphaFoldDB" id="A0A1S3YAE8"/>
<feature type="compositionally biased region" description="Polar residues" evidence="3">
    <location>
        <begin position="479"/>
        <end position="488"/>
    </location>
</feature>
<protein>
    <submittedName>
        <fullName evidence="8">Ubiquitin-conjugating enzyme E2 23</fullName>
    </submittedName>
</protein>